<name>G5JLN9_9STAP</name>
<accession>G5JLN9</accession>
<gene>
    <name evidence="8" type="ORF">SS7213T_12032</name>
</gene>
<dbReference type="InterPro" id="IPR011701">
    <property type="entry name" value="MFS"/>
</dbReference>
<comment type="caution">
    <text evidence="8">The sequence shown here is derived from an EMBL/GenBank/DDBJ whole genome shotgun (WGS) entry which is preliminary data.</text>
</comment>
<reference evidence="8 9" key="1">
    <citation type="journal article" date="2012" name="BMC Genomics">
        <title>Comparative genomic analysis of the genus Staphylococcus including Staphylococcus aureus and its newly described sister species Staphylococcus simiae.</title>
        <authorList>
            <person name="Suzuki H."/>
            <person name="Lefebure T."/>
            <person name="Pavinski Bitar P."/>
            <person name="Stanhope M.J."/>
        </authorList>
    </citation>
    <scope>NUCLEOTIDE SEQUENCE [LARGE SCALE GENOMIC DNA]</scope>
    <source>
        <strain evidence="8 9">CCM 7213</strain>
    </source>
</reference>
<dbReference type="OrthoDB" id="3522477at2"/>
<feature type="transmembrane region" description="Helical" evidence="6">
    <location>
        <begin position="143"/>
        <end position="165"/>
    </location>
</feature>
<dbReference type="EMBL" id="AEUN01000535">
    <property type="protein sequence ID" value="EHJ06871.1"/>
    <property type="molecule type" value="Genomic_DNA"/>
</dbReference>
<feature type="transmembrane region" description="Helical" evidence="6">
    <location>
        <begin position="111"/>
        <end position="131"/>
    </location>
</feature>
<keyword evidence="9" id="KW-1185">Reference proteome</keyword>
<keyword evidence="2" id="KW-0813">Transport</keyword>
<dbReference type="GO" id="GO:0022857">
    <property type="term" value="F:transmembrane transporter activity"/>
    <property type="evidence" value="ECO:0007669"/>
    <property type="project" value="InterPro"/>
</dbReference>
<dbReference type="InterPro" id="IPR004748">
    <property type="entry name" value="Polyol_permease-like"/>
</dbReference>
<feature type="transmembrane region" description="Helical" evidence="6">
    <location>
        <begin position="259"/>
        <end position="279"/>
    </location>
</feature>
<dbReference type="PATRIC" id="fig|911238.3.peg.2119"/>
<dbReference type="NCBIfam" id="TIGR00897">
    <property type="entry name" value="2A0118"/>
    <property type="match status" value="1"/>
</dbReference>
<dbReference type="CDD" id="cd17337">
    <property type="entry name" value="MFS_CsbX"/>
    <property type="match status" value="1"/>
</dbReference>
<evidence type="ECO:0000313" key="9">
    <source>
        <dbReference type="Proteomes" id="UP000005413"/>
    </source>
</evidence>
<dbReference type="AlphaFoldDB" id="G5JLN9"/>
<dbReference type="Pfam" id="PF07690">
    <property type="entry name" value="MFS_1"/>
    <property type="match status" value="1"/>
</dbReference>
<dbReference type="Proteomes" id="UP000005413">
    <property type="component" value="Unassembled WGS sequence"/>
</dbReference>
<evidence type="ECO:0000256" key="2">
    <source>
        <dbReference type="ARBA" id="ARBA00022448"/>
    </source>
</evidence>
<dbReference type="RefSeq" id="WP_002465089.1">
    <property type="nucleotide sequence ID" value="NZ_AEUN01000535.1"/>
</dbReference>
<evidence type="ECO:0000256" key="6">
    <source>
        <dbReference type="SAM" id="Phobius"/>
    </source>
</evidence>
<evidence type="ECO:0000259" key="7">
    <source>
        <dbReference type="PROSITE" id="PS50850"/>
    </source>
</evidence>
<dbReference type="Gene3D" id="1.20.1250.20">
    <property type="entry name" value="MFS general substrate transporter like domains"/>
    <property type="match status" value="2"/>
</dbReference>
<feature type="transmembrane region" description="Helical" evidence="6">
    <location>
        <begin position="223"/>
        <end position="247"/>
    </location>
</feature>
<keyword evidence="4 6" id="KW-1133">Transmembrane helix</keyword>
<evidence type="ECO:0000256" key="3">
    <source>
        <dbReference type="ARBA" id="ARBA00022692"/>
    </source>
</evidence>
<feature type="transmembrane region" description="Helical" evidence="6">
    <location>
        <begin position="291"/>
        <end position="309"/>
    </location>
</feature>
<keyword evidence="3 6" id="KW-0812">Transmembrane</keyword>
<feature type="transmembrane region" description="Helical" evidence="6">
    <location>
        <begin position="56"/>
        <end position="74"/>
    </location>
</feature>
<protein>
    <submittedName>
        <fullName evidence="8">Putative alpha-ketoglutarate permease</fullName>
    </submittedName>
</protein>
<feature type="domain" description="Major facilitator superfamily (MFS) profile" evidence="7">
    <location>
        <begin position="13"/>
        <end position="404"/>
    </location>
</feature>
<dbReference type="SUPFAM" id="SSF103473">
    <property type="entry name" value="MFS general substrate transporter"/>
    <property type="match status" value="1"/>
</dbReference>
<evidence type="ECO:0000256" key="5">
    <source>
        <dbReference type="ARBA" id="ARBA00023136"/>
    </source>
</evidence>
<dbReference type="PANTHER" id="PTHR23518">
    <property type="entry name" value="C-METHYLTRANSFERASE"/>
    <property type="match status" value="1"/>
</dbReference>
<evidence type="ECO:0000256" key="1">
    <source>
        <dbReference type="ARBA" id="ARBA00004651"/>
    </source>
</evidence>
<sequence length="411" mass="45026">MNNHSTFLGMPRQIVWGYIGILIFMMGDGLEIGWLSPYLQHNGFASGEVSTLFSCYGITVTIASWFSGVLAEALGGKRTMMLGLILYIIGTVCFVGIALPSENLAIMYPAYALRGLGYPLFAYSFLVWISYRSEQRTLGAAVGWFWLVFTGGLNVLGALYSIVAIEWFGHIGTLWSSLIWVVIGGVFAIVINKDTLPTDKSNAKAKLLEMTKGFTIIIEEPKVLLGGIVRVINTTAQFAFPVFLPLYLESFGIPTSKWLAVWSAIFFGNIVFNLFWGIVGDKIGWRNTVMIFGGIGSGISCLLMGYVPLWTDGNIYLLTFVGLLWGIFIAAYVPLSALVPSLVKKDKGATLAILNLGAGLPVFVGPMIVHFALKPFGELGIIWILGGLYFISSILTFFIKMSKSQQYGEIE</sequence>
<dbReference type="PANTHER" id="PTHR23518:SF2">
    <property type="entry name" value="MAJOR FACILITATOR SUPERFAMILY TRANSPORTER"/>
    <property type="match status" value="1"/>
</dbReference>
<evidence type="ECO:0000313" key="8">
    <source>
        <dbReference type="EMBL" id="EHJ06871.1"/>
    </source>
</evidence>
<keyword evidence="5 6" id="KW-0472">Membrane</keyword>
<evidence type="ECO:0000256" key="4">
    <source>
        <dbReference type="ARBA" id="ARBA00022989"/>
    </source>
</evidence>
<organism evidence="8 9">
    <name type="scientific">Staphylococcus simiae CCM 7213 = CCUG 51256</name>
    <dbReference type="NCBI Taxonomy" id="911238"/>
    <lineage>
        <taxon>Bacteria</taxon>
        <taxon>Bacillati</taxon>
        <taxon>Bacillota</taxon>
        <taxon>Bacilli</taxon>
        <taxon>Bacillales</taxon>
        <taxon>Staphylococcaceae</taxon>
        <taxon>Staphylococcus</taxon>
    </lineage>
</organism>
<feature type="transmembrane region" description="Helical" evidence="6">
    <location>
        <begin position="81"/>
        <end position="99"/>
    </location>
</feature>
<dbReference type="PROSITE" id="PS50850">
    <property type="entry name" value="MFS"/>
    <property type="match status" value="1"/>
</dbReference>
<dbReference type="InterPro" id="IPR020846">
    <property type="entry name" value="MFS_dom"/>
</dbReference>
<feature type="transmembrane region" description="Helical" evidence="6">
    <location>
        <begin position="351"/>
        <end position="373"/>
    </location>
</feature>
<dbReference type="GO" id="GO:0005886">
    <property type="term" value="C:plasma membrane"/>
    <property type="evidence" value="ECO:0007669"/>
    <property type="project" value="UniProtKB-SubCell"/>
</dbReference>
<proteinExistence type="predicted"/>
<feature type="transmembrane region" description="Helical" evidence="6">
    <location>
        <begin position="15"/>
        <end position="36"/>
    </location>
</feature>
<feature type="transmembrane region" description="Helical" evidence="6">
    <location>
        <begin position="171"/>
        <end position="191"/>
    </location>
</feature>
<feature type="transmembrane region" description="Helical" evidence="6">
    <location>
        <begin position="379"/>
        <end position="399"/>
    </location>
</feature>
<dbReference type="InterPro" id="IPR036259">
    <property type="entry name" value="MFS_trans_sf"/>
</dbReference>
<comment type="subcellular location">
    <subcellularLocation>
        <location evidence="1">Cell membrane</location>
        <topology evidence="1">Multi-pass membrane protein</topology>
    </subcellularLocation>
</comment>
<feature type="transmembrane region" description="Helical" evidence="6">
    <location>
        <begin position="315"/>
        <end position="339"/>
    </location>
</feature>